<evidence type="ECO:0000256" key="2">
    <source>
        <dbReference type="ARBA" id="ARBA00022490"/>
    </source>
</evidence>
<dbReference type="PROSITE" id="PS50110">
    <property type="entry name" value="RESPONSE_REGULATORY"/>
    <property type="match status" value="1"/>
</dbReference>
<dbReference type="PRINTS" id="PR00032">
    <property type="entry name" value="HTHARAC"/>
</dbReference>
<evidence type="ECO:0000256" key="7">
    <source>
        <dbReference type="ARBA" id="ARBA00023163"/>
    </source>
</evidence>
<keyword evidence="4" id="KW-0902">Two-component regulatory system</keyword>
<dbReference type="Pfam" id="PF12833">
    <property type="entry name" value="HTH_18"/>
    <property type="match status" value="1"/>
</dbReference>
<keyword evidence="3 8" id="KW-0597">Phosphoprotein</keyword>
<evidence type="ECO:0000256" key="3">
    <source>
        <dbReference type="ARBA" id="ARBA00022553"/>
    </source>
</evidence>
<dbReference type="SUPFAM" id="SSF46689">
    <property type="entry name" value="Homeodomain-like"/>
    <property type="match status" value="2"/>
</dbReference>
<dbReference type="Gene3D" id="3.40.50.2300">
    <property type="match status" value="1"/>
</dbReference>
<dbReference type="EMBL" id="JBHUHO010000020">
    <property type="protein sequence ID" value="MFD2115503.1"/>
    <property type="molecule type" value="Genomic_DNA"/>
</dbReference>
<dbReference type="InterPro" id="IPR009057">
    <property type="entry name" value="Homeodomain-like_sf"/>
</dbReference>
<dbReference type="SMART" id="SM00342">
    <property type="entry name" value="HTH_ARAC"/>
    <property type="match status" value="1"/>
</dbReference>
<dbReference type="InterPro" id="IPR001789">
    <property type="entry name" value="Sig_transdc_resp-reg_receiver"/>
</dbReference>
<keyword evidence="12" id="KW-1185">Reference proteome</keyword>
<evidence type="ECO:0000259" key="10">
    <source>
        <dbReference type="PROSITE" id="PS50110"/>
    </source>
</evidence>
<evidence type="ECO:0000256" key="5">
    <source>
        <dbReference type="ARBA" id="ARBA00023015"/>
    </source>
</evidence>
<evidence type="ECO:0000313" key="12">
    <source>
        <dbReference type="Proteomes" id="UP001597362"/>
    </source>
</evidence>
<keyword evidence="5" id="KW-0805">Transcription regulation</keyword>
<dbReference type="PROSITE" id="PS01124">
    <property type="entry name" value="HTH_ARAC_FAMILY_2"/>
    <property type="match status" value="1"/>
</dbReference>
<evidence type="ECO:0000313" key="11">
    <source>
        <dbReference type="EMBL" id="MFD2115503.1"/>
    </source>
</evidence>
<dbReference type="InterPro" id="IPR051552">
    <property type="entry name" value="HptR"/>
</dbReference>
<keyword evidence="6" id="KW-0238">DNA-binding</keyword>
<sequence length="234" mass="26653">MKLLIVDDEPIILRGIVQIISEAIEQIDIVAVSNGPEALKQLESLTIDLIITDVNMPVMSGLELIEECKKRNNCDRFVILTGYDEFEYARQALRLGVQDYLLKPLQKEELLAIIAEVSMDLGATDSNKNLKHTIVDYIHEHYDRDLSLDEVAAHAGIHPNYLCAIMKRDLATSFVTYLRELRIKQAKQLLRTQIHLPIDQISAAVGYDRPRQFFKVFKKVTGMTPGQYRDSEVV</sequence>
<evidence type="ECO:0000256" key="1">
    <source>
        <dbReference type="ARBA" id="ARBA00004496"/>
    </source>
</evidence>
<dbReference type="Pfam" id="PF00072">
    <property type="entry name" value="Response_reg"/>
    <property type="match status" value="1"/>
</dbReference>
<name>A0ABW4YIJ8_9BACL</name>
<feature type="domain" description="HTH araC/xylS-type" evidence="9">
    <location>
        <begin position="132"/>
        <end position="231"/>
    </location>
</feature>
<protein>
    <submittedName>
        <fullName evidence="11">Response regulator</fullName>
    </submittedName>
</protein>
<dbReference type="SUPFAM" id="SSF52172">
    <property type="entry name" value="CheY-like"/>
    <property type="match status" value="1"/>
</dbReference>
<dbReference type="InterPro" id="IPR018060">
    <property type="entry name" value="HTH_AraC"/>
</dbReference>
<organism evidence="11 12">
    <name type="scientific">Paenibacillus yanchengensis</name>
    <dbReference type="NCBI Taxonomy" id="2035833"/>
    <lineage>
        <taxon>Bacteria</taxon>
        <taxon>Bacillati</taxon>
        <taxon>Bacillota</taxon>
        <taxon>Bacilli</taxon>
        <taxon>Bacillales</taxon>
        <taxon>Paenibacillaceae</taxon>
        <taxon>Paenibacillus</taxon>
    </lineage>
</organism>
<dbReference type="PANTHER" id="PTHR42713">
    <property type="entry name" value="HISTIDINE KINASE-RELATED"/>
    <property type="match status" value="1"/>
</dbReference>
<reference evidence="12" key="1">
    <citation type="journal article" date="2019" name="Int. J. Syst. Evol. Microbiol.">
        <title>The Global Catalogue of Microorganisms (GCM) 10K type strain sequencing project: providing services to taxonomists for standard genome sequencing and annotation.</title>
        <authorList>
            <consortium name="The Broad Institute Genomics Platform"/>
            <consortium name="The Broad Institute Genome Sequencing Center for Infectious Disease"/>
            <person name="Wu L."/>
            <person name="Ma J."/>
        </authorList>
    </citation>
    <scope>NUCLEOTIDE SEQUENCE [LARGE SCALE GENOMIC DNA]</scope>
    <source>
        <strain evidence="12">GH52</strain>
    </source>
</reference>
<dbReference type="InterPro" id="IPR020449">
    <property type="entry name" value="Tscrpt_reg_AraC-type_HTH"/>
</dbReference>
<dbReference type="SMART" id="SM00448">
    <property type="entry name" value="REC"/>
    <property type="match status" value="1"/>
</dbReference>
<dbReference type="InterPro" id="IPR018062">
    <property type="entry name" value="HTH_AraC-typ_CS"/>
</dbReference>
<dbReference type="PROSITE" id="PS00041">
    <property type="entry name" value="HTH_ARAC_FAMILY_1"/>
    <property type="match status" value="1"/>
</dbReference>
<evidence type="ECO:0000256" key="8">
    <source>
        <dbReference type="PROSITE-ProRule" id="PRU00169"/>
    </source>
</evidence>
<proteinExistence type="predicted"/>
<evidence type="ECO:0000256" key="6">
    <source>
        <dbReference type="ARBA" id="ARBA00023125"/>
    </source>
</evidence>
<accession>A0ABW4YIJ8</accession>
<keyword evidence="2" id="KW-0963">Cytoplasm</keyword>
<dbReference type="PANTHER" id="PTHR42713:SF3">
    <property type="entry name" value="TRANSCRIPTIONAL REGULATORY PROTEIN HPTR"/>
    <property type="match status" value="1"/>
</dbReference>
<feature type="domain" description="Response regulatory" evidence="10">
    <location>
        <begin position="2"/>
        <end position="118"/>
    </location>
</feature>
<dbReference type="Gene3D" id="1.10.10.60">
    <property type="entry name" value="Homeodomain-like"/>
    <property type="match status" value="2"/>
</dbReference>
<evidence type="ECO:0000256" key="4">
    <source>
        <dbReference type="ARBA" id="ARBA00023012"/>
    </source>
</evidence>
<dbReference type="Proteomes" id="UP001597362">
    <property type="component" value="Unassembled WGS sequence"/>
</dbReference>
<comment type="caution">
    <text evidence="11">The sequence shown here is derived from an EMBL/GenBank/DDBJ whole genome shotgun (WGS) entry which is preliminary data.</text>
</comment>
<dbReference type="InterPro" id="IPR011006">
    <property type="entry name" value="CheY-like_superfamily"/>
</dbReference>
<gene>
    <name evidence="11" type="ORF">ACFSJH_07135</name>
</gene>
<evidence type="ECO:0000259" key="9">
    <source>
        <dbReference type="PROSITE" id="PS01124"/>
    </source>
</evidence>
<dbReference type="RefSeq" id="WP_377770729.1">
    <property type="nucleotide sequence ID" value="NZ_JBHUHO010000020.1"/>
</dbReference>
<dbReference type="CDD" id="cd17536">
    <property type="entry name" value="REC_YesN-like"/>
    <property type="match status" value="1"/>
</dbReference>
<keyword evidence="7" id="KW-0804">Transcription</keyword>
<feature type="modified residue" description="4-aspartylphosphate" evidence="8">
    <location>
        <position position="53"/>
    </location>
</feature>
<comment type="subcellular location">
    <subcellularLocation>
        <location evidence="1">Cytoplasm</location>
    </subcellularLocation>
</comment>